<proteinExistence type="predicted"/>
<evidence type="ECO:0000313" key="2">
    <source>
        <dbReference type="EMBL" id="AIF21334.1"/>
    </source>
</evidence>
<keyword evidence="1" id="KW-1133">Transmembrane helix</keyword>
<name>A0A075I096_9EURY</name>
<sequence length="197" mass="21312">MHRVRMLTVALSLLLLALPASAHDTKEYTMLLKEDGVTPDGVSSGILVSTDSLFFYNVDSREEVIHRVLIDADGDGEFEGVDDMATAWLSPSCELDENDDKVDPNCEVTELVLLGPSNGLLPGNISMLHQIDHNQSLTESAFTVSFSADQHTVPDNLPTGSEEGQSEDNDLLALVLMTSLAGIVILLPRLMGSTEDE</sequence>
<dbReference type="AlphaFoldDB" id="A0A075I096"/>
<keyword evidence="1" id="KW-0812">Transmembrane</keyword>
<accession>A0A075I096</accession>
<dbReference type="EMBL" id="KF901188">
    <property type="protein sequence ID" value="AIF21334.1"/>
    <property type="molecule type" value="Genomic_DNA"/>
</dbReference>
<evidence type="ECO:0000256" key="1">
    <source>
        <dbReference type="SAM" id="Phobius"/>
    </source>
</evidence>
<keyword evidence="1" id="KW-0472">Membrane</keyword>
<protein>
    <submittedName>
        <fullName evidence="2">Uncharacterized protein</fullName>
    </submittedName>
</protein>
<feature type="transmembrane region" description="Helical" evidence="1">
    <location>
        <begin position="171"/>
        <end position="191"/>
    </location>
</feature>
<organism evidence="2">
    <name type="scientific">uncultured marine group II/III euryarchaeote SAT1000_02_F02</name>
    <dbReference type="NCBI Taxonomy" id="1456550"/>
    <lineage>
        <taxon>Archaea</taxon>
        <taxon>Methanobacteriati</taxon>
        <taxon>Methanobacteriota</taxon>
        <taxon>environmental samples</taxon>
    </lineage>
</organism>
<reference evidence="2" key="1">
    <citation type="journal article" date="2014" name="Genome Biol. Evol.">
        <title>Pangenome evidence for extensive interdomain horizontal transfer affecting lineage core and shell genes in uncultured planktonic thaumarchaeota and euryarchaeota.</title>
        <authorList>
            <person name="Deschamps P."/>
            <person name="Zivanovic Y."/>
            <person name="Moreira D."/>
            <person name="Rodriguez-Valera F."/>
            <person name="Lopez-Garcia P."/>
        </authorList>
    </citation>
    <scope>NUCLEOTIDE SEQUENCE</scope>
</reference>